<proteinExistence type="predicted"/>
<evidence type="ECO:0000313" key="1">
    <source>
        <dbReference type="EMBL" id="KAK0169613.1"/>
    </source>
</evidence>
<organism evidence="1 2">
    <name type="scientific">Microctonus hyperodae</name>
    <name type="common">Parasitoid wasp</name>
    <dbReference type="NCBI Taxonomy" id="165561"/>
    <lineage>
        <taxon>Eukaryota</taxon>
        <taxon>Metazoa</taxon>
        <taxon>Ecdysozoa</taxon>
        <taxon>Arthropoda</taxon>
        <taxon>Hexapoda</taxon>
        <taxon>Insecta</taxon>
        <taxon>Pterygota</taxon>
        <taxon>Neoptera</taxon>
        <taxon>Endopterygota</taxon>
        <taxon>Hymenoptera</taxon>
        <taxon>Apocrita</taxon>
        <taxon>Ichneumonoidea</taxon>
        <taxon>Braconidae</taxon>
        <taxon>Euphorinae</taxon>
        <taxon>Microctonus</taxon>
    </lineage>
</organism>
<accession>A0AA39KPZ3</accession>
<evidence type="ECO:0000313" key="2">
    <source>
        <dbReference type="Proteomes" id="UP001168972"/>
    </source>
</evidence>
<sequence>MISYLPPYADNYTNLMIKHYEESPSEVTIKFCNDVINFHDNIQRVLRLRRRIEDEGCMITDDNWATWKFISDSIGSMLRVVSDMTDASTELMLNLLQLNRELDEEKDFTTAKKKSTSTRTTGIL</sequence>
<protein>
    <submittedName>
        <fullName evidence="1">Uncharacterized protein</fullName>
    </submittedName>
</protein>
<gene>
    <name evidence="1" type="ORF">PV327_011471</name>
</gene>
<name>A0AA39KPZ3_MICHY</name>
<reference evidence="1" key="1">
    <citation type="journal article" date="2023" name="bioRxiv">
        <title>Scaffold-level genome assemblies of two parasitoid biocontrol wasps reveal the parthenogenesis mechanism and an associated novel virus.</title>
        <authorList>
            <person name="Inwood S."/>
            <person name="Skelly J."/>
            <person name="Guhlin J."/>
            <person name="Harrop T."/>
            <person name="Goldson S."/>
            <person name="Dearden P."/>
        </authorList>
    </citation>
    <scope>NUCLEOTIDE SEQUENCE</scope>
    <source>
        <strain evidence="1">Lincoln</strain>
        <tissue evidence="1">Whole body</tissue>
    </source>
</reference>
<dbReference type="Proteomes" id="UP001168972">
    <property type="component" value="Unassembled WGS sequence"/>
</dbReference>
<dbReference type="AlphaFoldDB" id="A0AA39KPZ3"/>
<dbReference type="EMBL" id="JAQQBR010000745">
    <property type="protein sequence ID" value="KAK0169613.1"/>
    <property type="molecule type" value="Genomic_DNA"/>
</dbReference>
<keyword evidence="2" id="KW-1185">Reference proteome</keyword>
<reference evidence="1" key="2">
    <citation type="submission" date="2023-03" db="EMBL/GenBank/DDBJ databases">
        <authorList>
            <person name="Inwood S.N."/>
            <person name="Skelly J.G."/>
            <person name="Guhlin J."/>
            <person name="Harrop T.W.R."/>
            <person name="Goldson S.G."/>
            <person name="Dearden P.K."/>
        </authorList>
    </citation>
    <scope>NUCLEOTIDE SEQUENCE</scope>
    <source>
        <strain evidence="1">Lincoln</strain>
        <tissue evidence="1">Whole body</tissue>
    </source>
</reference>
<comment type="caution">
    <text evidence="1">The sequence shown here is derived from an EMBL/GenBank/DDBJ whole genome shotgun (WGS) entry which is preliminary data.</text>
</comment>